<evidence type="ECO:0000256" key="1">
    <source>
        <dbReference type="SAM" id="Phobius"/>
    </source>
</evidence>
<evidence type="ECO:0008006" key="4">
    <source>
        <dbReference type="Google" id="ProtNLM"/>
    </source>
</evidence>
<evidence type="ECO:0000313" key="2">
    <source>
        <dbReference type="EMBL" id="KQC30895.1"/>
    </source>
</evidence>
<feature type="transmembrane region" description="Helical" evidence="1">
    <location>
        <begin position="21"/>
        <end position="44"/>
    </location>
</feature>
<name>A0A0Q1CIQ9_9FLAO</name>
<reference evidence="2 3" key="1">
    <citation type="submission" date="2015-04" db="EMBL/GenBank/DDBJ databases">
        <title>Complete genome of flavobacterium.</title>
        <authorList>
            <person name="Kwon Y.M."/>
            <person name="Kim S.-J."/>
        </authorList>
    </citation>
    <scope>NUCLEOTIDE SEQUENCE [LARGE SCALE GENOMIC DNA]</scope>
    <source>
        <strain evidence="2 3">DK169</strain>
    </source>
</reference>
<accession>A0A0Q1CIQ9</accession>
<keyword evidence="1" id="KW-1133">Transmembrane helix</keyword>
<dbReference type="EMBL" id="LCTZ01000002">
    <property type="protein sequence ID" value="KQC30895.1"/>
    <property type="molecule type" value="Genomic_DNA"/>
</dbReference>
<proteinExistence type="predicted"/>
<evidence type="ECO:0000313" key="3">
    <source>
        <dbReference type="Proteomes" id="UP000050827"/>
    </source>
</evidence>
<sequence length="85" mass="9481">MKNDKITSQSSDQLTQSIKTIKTIVGMLIGTSIVLLFTVLYLYFFKKNSSSLPLLIVTVVSAFIAIINLKQARLMQAELDSRKNS</sequence>
<comment type="caution">
    <text evidence="2">The sequence shown here is derived from an EMBL/GenBank/DDBJ whole genome shotgun (WGS) entry which is preliminary data.</text>
</comment>
<keyword evidence="3" id="KW-1185">Reference proteome</keyword>
<keyword evidence="1" id="KW-0812">Transmembrane</keyword>
<gene>
    <name evidence="2" type="ORF">AAY42_14105</name>
</gene>
<dbReference type="Proteomes" id="UP000050827">
    <property type="component" value="Unassembled WGS sequence"/>
</dbReference>
<organism evidence="2 3">
    <name type="scientific">Flagellimonas eckloniae</name>
    <dbReference type="NCBI Taxonomy" id="346185"/>
    <lineage>
        <taxon>Bacteria</taxon>
        <taxon>Pseudomonadati</taxon>
        <taxon>Bacteroidota</taxon>
        <taxon>Flavobacteriia</taxon>
        <taxon>Flavobacteriales</taxon>
        <taxon>Flavobacteriaceae</taxon>
        <taxon>Flagellimonas</taxon>
    </lineage>
</organism>
<feature type="transmembrane region" description="Helical" evidence="1">
    <location>
        <begin position="50"/>
        <end position="69"/>
    </location>
</feature>
<dbReference type="STRING" id="346185.AAY42_14105"/>
<dbReference type="AlphaFoldDB" id="A0A0Q1CIQ9"/>
<keyword evidence="1" id="KW-0472">Membrane</keyword>
<protein>
    <recommendedName>
        <fullName evidence="4">Redox-active disulfide protein 2</fullName>
    </recommendedName>
</protein>